<evidence type="ECO:0008006" key="9">
    <source>
        <dbReference type="Google" id="ProtNLM"/>
    </source>
</evidence>
<evidence type="ECO:0000256" key="5">
    <source>
        <dbReference type="ARBA" id="ARBA00023136"/>
    </source>
</evidence>
<keyword evidence="8" id="KW-1185">Reference proteome</keyword>
<accession>A0A0B1RUG1</accession>
<feature type="transmembrane region" description="Helical" evidence="6">
    <location>
        <begin position="12"/>
        <end position="34"/>
    </location>
</feature>
<evidence type="ECO:0000256" key="6">
    <source>
        <dbReference type="SAM" id="Phobius"/>
    </source>
</evidence>
<dbReference type="PANTHER" id="PTHR22945:SF96">
    <property type="entry name" value="SERPENTINE RECEPTOR, CLASS D (DELTA)"/>
    <property type="match status" value="1"/>
</dbReference>
<keyword evidence="4 6" id="KW-1133">Transmembrane helix</keyword>
<name>A0A0B1RUG1_OESDE</name>
<dbReference type="InterPro" id="IPR050920">
    <property type="entry name" value="Nematode_rcpt-like_delta"/>
</dbReference>
<dbReference type="InterPro" id="IPR019421">
    <property type="entry name" value="7TM_GPCR_serpentine_rcpt_Srd"/>
</dbReference>
<dbReference type="EMBL" id="KN611858">
    <property type="protein sequence ID" value="KHJ76334.1"/>
    <property type="molecule type" value="Genomic_DNA"/>
</dbReference>
<proteinExistence type="inferred from homology"/>
<dbReference type="GO" id="GO:0016020">
    <property type="term" value="C:membrane"/>
    <property type="evidence" value="ECO:0007669"/>
    <property type="project" value="UniProtKB-SubCell"/>
</dbReference>
<protein>
    <recommendedName>
        <fullName evidence="9">7TM GPCR serpentine receptor class x (Srx) domain-containing protein</fullName>
    </recommendedName>
</protein>
<keyword evidence="3 6" id="KW-0812">Transmembrane</keyword>
<gene>
    <name evidence="7" type="ORF">OESDEN_24046</name>
</gene>
<evidence type="ECO:0000256" key="2">
    <source>
        <dbReference type="ARBA" id="ARBA00009166"/>
    </source>
</evidence>
<reference evidence="7 8" key="1">
    <citation type="submission" date="2014-03" db="EMBL/GenBank/DDBJ databases">
        <title>Draft genome of the hookworm Oesophagostomum dentatum.</title>
        <authorList>
            <person name="Mitreva M."/>
        </authorList>
    </citation>
    <scope>NUCLEOTIDE SEQUENCE [LARGE SCALE GENOMIC DNA]</scope>
    <source>
        <strain evidence="7 8">OD-Hann</strain>
    </source>
</reference>
<evidence type="ECO:0000313" key="8">
    <source>
        <dbReference type="Proteomes" id="UP000053660"/>
    </source>
</evidence>
<dbReference type="PANTHER" id="PTHR22945">
    <property type="entry name" value="SERPENTINE RECEPTOR, CLASS D DELTA"/>
    <property type="match status" value="1"/>
</dbReference>
<evidence type="ECO:0000313" key="7">
    <source>
        <dbReference type="EMBL" id="KHJ76334.1"/>
    </source>
</evidence>
<dbReference type="OrthoDB" id="5859769at2759"/>
<evidence type="ECO:0000256" key="1">
    <source>
        <dbReference type="ARBA" id="ARBA00004141"/>
    </source>
</evidence>
<evidence type="ECO:0000256" key="4">
    <source>
        <dbReference type="ARBA" id="ARBA00022989"/>
    </source>
</evidence>
<feature type="transmembrane region" description="Helical" evidence="6">
    <location>
        <begin position="46"/>
        <end position="69"/>
    </location>
</feature>
<dbReference type="Proteomes" id="UP000053660">
    <property type="component" value="Unassembled WGS sequence"/>
</dbReference>
<keyword evidence="5 6" id="KW-0472">Membrane</keyword>
<comment type="similarity">
    <text evidence="2">Belongs to the nematode receptor-like protein srd family.</text>
</comment>
<dbReference type="Pfam" id="PF10317">
    <property type="entry name" value="7TM_GPCR_Srd"/>
    <property type="match status" value="1"/>
</dbReference>
<organism evidence="7 8">
    <name type="scientific">Oesophagostomum dentatum</name>
    <name type="common">Nodular worm</name>
    <dbReference type="NCBI Taxonomy" id="61180"/>
    <lineage>
        <taxon>Eukaryota</taxon>
        <taxon>Metazoa</taxon>
        <taxon>Ecdysozoa</taxon>
        <taxon>Nematoda</taxon>
        <taxon>Chromadorea</taxon>
        <taxon>Rhabditida</taxon>
        <taxon>Rhabditina</taxon>
        <taxon>Rhabditomorpha</taxon>
        <taxon>Strongyloidea</taxon>
        <taxon>Strongylidae</taxon>
        <taxon>Oesophagostomum</taxon>
    </lineage>
</organism>
<evidence type="ECO:0000256" key="3">
    <source>
        <dbReference type="ARBA" id="ARBA00022692"/>
    </source>
</evidence>
<dbReference type="AlphaFoldDB" id="A0A0B1RUG1"/>
<comment type="subcellular location">
    <subcellularLocation>
        <location evidence="1">Membrane</location>
        <topology evidence="1">Multi-pass membrane protein</topology>
    </subcellularLocation>
</comment>
<sequence>MSEKTRRMHSQLLKAITCQACLPLFCLFAVVAYLLGRFKIYHHPIFEYSTCAVIGLVSILSPLISLYFIQPYRIWVESNVLRRKLTTSSTTTIQVSSVSSPYRV</sequence>